<keyword evidence="2" id="KW-1277">Toxin-antitoxin system</keyword>
<protein>
    <submittedName>
        <fullName evidence="3">DNA-damage-inducible protein J</fullName>
    </submittedName>
</protein>
<proteinExistence type="inferred from homology"/>
<sequence>MIRKKKLHFTLENVTTNGYNLNVTLLSESPCHDYPRDTVVRARMSPELKREAADALAAMGLSVSDYIRMALIRVARDKAVPFPVEVPNALTAETLRKSERGEDLHIAQDADDLFKQFGI</sequence>
<dbReference type="EMBL" id="LELG01000443">
    <property type="protein sequence ID" value="KMQ72800.1"/>
    <property type="molecule type" value="Genomic_DNA"/>
</dbReference>
<dbReference type="PANTHER" id="PTHR38781:SF1">
    <property type="entry name" value="ANTITOXIN DINJ-RELATED"/>
    <property type="match status" value="1"/>
</dbReference>
<evidence type="ECO:0000256" key="2">
    <source>
        <dbReference type="ARBA" id="ARBA00022649"/>
    </source>
</evidence>
<evidence type="ECO:0000313" key="3">
    <source>
        <dbReference type="EMBL" id="KMQ72800.1"/>
    </source>
</evidence>
<dbReference type="Pfam" id="PF04221">
    <property type="entry name" value="RelB"/>
    <property type="match status" value="1"/>
</dbReference>
<dbReference type="Proteomes" id="UP000242951">
    <property type="component" value="Unassembled WGS sequence"/>
</dbReference>
<dbReference type="PANTHER" id="PTHR38781">
    <property type="entry name" value="ANTITOXIN DINJ-RELATED"/>
    <property type="match status" value="1"/>
</dbReference>
<name>A0ABR5HJP4_9BURK</name>
<evidence type="ECO:0000313" key="4">
    <source>
        <dbReference type="Proteomes" id="UP000242951"/>
    </source>
</evidence>
<gene>
    <name evidence="3" type="ORF">BPMI_04401</name>
</gene>
<accession>A0ABR5HJP4</accession>
<organism evidence="3 4">
    <name type="scientific">Candidatus Burkholderia pumila</name>
    <dbReference type="NCBI Taxonomy" id="1090375"/>
    <lineage>
        <taxon>Bacteria</taxon>
        <taxon>Pseudomonadati</taxon>
        <taxon>Pseudomonadota</taxon>
        <taxon>Betaproteobacteria</taxon>
        <taxon>Burkholderiales</taxon>
        <taxon>Burkholderiaceae</taxon>
        <taxon>Burkholderia</taxon>
    </lineage>
</organism>
<dbReference type="InterPro" id="IPR007337">
    <property type="entry name" value="RelB/DinJ"/>
</dbReference>
<comment type="caution">
    <text evidence="3">The sequence shown here is derived from an EMBL/GenBank/DDBJ whole genome shotgun (WGS) entry which is preliminary data.</text>
</comment>
<reference evidence="3 4" key="1">
    <citation type="submission" date="2015-06" db="EMBL/GenBank/DDBJ databases">
        <title>Comparative genomics of Burkholderia leaf nodule symbionts.</title>
        <authorList>
            <person name="Carlier A."/>
            <person name="Eberl L."/>
            <person name="Pinto-Carbo M."/>
        </authorList>
    </citation>
    <scope>NUCLEOTIDE SEQUENCE [LARGE SCALE GENOMIC DNA]</scope>
    <source>
        <strain evidence="3 4">UZHbot3</strain>
    </source>
</reference>
<comment type="similarity">
    <text evidence="1">Belongs to the RelB/DinJ antitoxin family.</text>
</comment>
<dbReference type="Gene3D" id="1.10.1220.10">
    <property type="entry name" value="Met repressor-like"/>
    <property type="match status" value="1"/>
</dbReference>
<evidence type="ECO:0000256" key="1">
    <source>
        <dbReference type="ARBA" id="ARBA00010562"/>
    </source>
</evidence>
<dbReference type="NCBIfam" id="TIGR02384">
    <property type="entry name" value="RelB_DinJ"/>
    <property type="match status" value="1"/>
</dbReference>
<dbReference type="InterPro" id="IPR013321">
    <property type="entry name" value="Arc_rbn_hlx_hlx"/>
</dbReference>
<keyword evidence="4" id="KW-1185">Reference proteome</keyword>